<evidence type="ECO:0000313" key="1">
    <source>
        <dbReference type="EMBL" id="KFG26364.1"/>
    </source>
</evidence>
<dbReference type="GeneID" id="77676458"/>
<proteinExistence type="predicted"/>
<reference evidence="1 2" key="1">
    <citation type="journal article" date="2014" name="Genome Announc.">
        <title>Genome Sequence of the Microsporidian Species Nematocida sp1 Strain ERTm6 (ATCC PRA-372).</title>
        <authorList>
            <person name="Bakowski M.A."/>
            <person name="Priest M."/>
            <person name="Young S."/>
            <person name="Cuomo C.A."/>
            <person name="Troemel E.R."/>
        </authorList>
    </citation>
    <scope>NUCLEOTIDE SEQUENCE [LARGE SCALE GENOMIC DNA]</scope>
    <source>
        <strain evidence="1 2">ERTm6</strain>
    </source>
</reference>
<comment type="caution">
    <text evidence="1">The sequence shown here is derived from an EMBL/GenBank/DDBJ whole genome shotgun (WGS) entry which is preliminary data.</text>
</comment>
<dbReference type="EMBL" id="AKIJ01000003">
    <property type="protein sequence ID" value="KFG26364.1"/>
    <property type="molecule type" value="Genomic_DNA"/>
</dbReference>
<protein>
    <recommendedName>
        <fullName evidence="3">Telomere length regulation protein conserved domain-containing protein</fullName>
    </recommendedName>
</protein>
<accession>A0A086J2J6</accession>
<evidence type="ECO:0000313" key="2">
    <source>
        <dbReference type="Proteomes" id="UP000054524"/>
    </source>
</evidence>
<keyword evidence="2" id="KW-1185">Reference proteome</keyword>
<organism evidence="1 2">
    <name type="scientific">Nematocida ausubeli (strain ATCC PRA-371 / ERTm2)</name>
    <name type="common">Nematode killer fungus</name>
    <dbReference type="NCBI Taxonomy" id="1913371"/>
    <lineage>
        <taxon>Eukaryota</taxon>
        <taxon>Fungi</taxon>
        <taxon>Fungi incertae sedis</taxon>
        <taxon>Microsporidia</taxon>
        <taxon>Nematocida</taxon>
    </lineage>
</organism>
<gene>
    <name evidence="1" type="ORF">NESG_01485</name>
</gene>
<name>A0A086J2J6_NEMA1</name>
<dbReference type="AlphaFoldDB" id="A0A086J2J6"/>
<evidence type="ECO:0008006" key="3">
    <source>
        <dbReference type="Google" id="ProtNLM"/>
    </source>
</evidence>
<sequence length="376" mass="42789">MNLPDTLETNACQNIIVAQIETIKGQAENPDEMTKRLSIFCPHVNLEKYACVYSYNKCAQGIEPSVCPSGAKNSKKYPLCIALIEENILYSEEKKRESLGLIIEAVKMEVQGEDLLYLHRLLANALSSSFKFEYSEEYDRWLILSVIKIAEIEKKEEYCLEYFPGVVDRISKGGSSFRDRAVILSEFLTDGILSYDSPESAYFSHDIPSNPIVQEEDESPEEDVDMPGCITTLTEYYFTVKDSNFENEPSEKIEATLHQLPRVLRTEKISLIKKYFLELLKIHVAIETKKSIDGICAILLVDDLAYEVMHLLYGNSGYSLHFKRTIIGCLRMICPRIRTDVAVRIAQRYCSTSYSEEETKMGADALFKQILSAHSI</sequence>
<dbReference type="HOGENOM" id="CLU_735857_0_0_1"/>
<dbReference type="Proteomes" id="UP000054524">
    <property type="component" value="Unassembled WGS sequence"/>
</dbReference>
<dbReference type="RefSeq" id="XP_052904919.1">
    <property type="nucleotide sequence ID" value="XM_053049114.1"/>
</dbReference>